<keyword evidence="10" id="KW-1185">Reference proteome</keyword>
<keyword evidence="3" id="KW-0808">Transferase</keyword>
<evidence type="ECO:0000256" key="4">
    <source>
        <dbReference type="ARBA" id="ARBA00022960"/>
    </source>
</evidence>
<gene>
    <name evidence="9" type="ORF">C4N9_07160</name>
</gene>
<evidence type="ECO:0000256" key="6">
    <source>
        <dbReference type="ARBA" id="ARBA00023316"/>
    </source>
</evidence>
<dbReference type="OrthoDB" id="9804204at2"/>
<evidence type="ECO:0000256" key="7">
    <source>
        <dbReference type="PROSITE-ProRule" id="PRU01373"/>
    </source>
</evidence>
<dbReference type="Pfam" id="PF03734">
    <property type="entry name" value="YkuD"/>
    <property type="match status" value="1"/>
</dbReference>
<feature type="domain" description="L,D-TPase catalytic" evidence="8">
    <location>
        <begin position="1"/>
        <end position="166"/>
    </location>
</feature>
<evidence type="ECO:0000313" key="10">
    <source>
        <dbReference type="Proteomes" id="UP000244940"/>
    </source>
</evidence>
<comment type="similarity">
    <text evidence="2">Belongs to the YkuD family.</text>
</comment>
<dbReference type="GO" id="GO:0008360">
    <property type="term" value="P:regulation of cell shape"/>
    <property type="evidence" value="ECO:0007669"/>
    <property type="project" value="UniProtKB-UniRule"/>
</dbReference>
<comment type="pathway">
    <text evidence="1 7">Cell wall biogenesis; peptidoglycan biosynthesis.</text>
</comment>
<evidence type="ECO:0000256" key="5">
    <source>
        <dbReference type="ARBA" id="ARBA00022984"/>
    </source>
</evidence>
<proteinExistence type="inferred from homology"/>
<dbReference type="PANTHER" id="PTHR38589">
    <property type="entry name" value="BLR0621 PROTEIN"/>
    <property type="match status" value="1"/>
</dbReference>
<dbReference type="CDD" id="cd16913">
    <property type="entry name" value="YkuD_like"/>
    <property type="match status" value="1"/>
</dbReference>
<dbReference type="GO" id="GO:0004180">
    <property type="term" value="F:carboxypeptidase activity"/>
    <property type="evidence" value="ECO:0007669"/>
    <property type="project" value="UniProtKB-ARBA"/>
</dbReference>
<organism evidence="9 10">
    <name type="scientific">Pararhodobacter marinus</name>
    <dbReference type="NCBI Taxonomy" id="2184063"/>
    <lineage>
        <taxon>Bacteria</taxon>
        <taxon>Pseudomonadati</taxon>
        <taxon>Pseudomonadota</taxon>
        <taxon>Alphaproteobacteria</taxon>
        <taxon>Rhodobacterales</taxon>
        <taxon>Paracoccaceae</taxon>
        <taxon>Pararhodobacter</taxon>
    </lineage>
</organism>
<keyword evidence="5 7" id="KW-0573">Peptidoglycan synthesis</keyword>
<sequence>MRDDALHLTPTGILFAGRRLPCVIGRGGIRDAKREGDMATPSGRHRILGLLYRPDRLRAGALPRWAEPIGPRDLWCDDPDHPDYNHPVRAPFRASHERLRRADPMYDLILVTDWNYPDARPGKGSAIFVHTWRRPGYPTAGCLAFSREDLLWIAARVTIGTEIVVPPAPGIFVP</sequence>
<evidence type="ECO:0000256" key="1">
    <source>
        <dbReference type="ARBA" id="ARBA00004752"/>
    </source>
</evidence>
<evidence type="ECO:0000256" key="3">
    <source>
        <dbReference type="ARBA" id="ARBA00022679"/>
    </source>
</evidence>
<evidence type="ECO:0000256" key="2">
    <source>
        <dbReference type="ARBA" id="ARBA00005992"/>
    </source>
</evidence>
<keyword evidence="6 7" id="KW-0961">Cell wall biogenesis/degradation</keyword>
<reference evidence="9 10" key="1">
    <citation type="submission" date="2018-05" db="EMBL/GenBank/DDBJ databases">
        <title>Pararhodobacter marina sp. nov., isolated from deep-sea water of the Indian Ocean.</title>
        <authorList>
            <person name="Lai Q.Sr."/>
            <person name="Liu X."/>
            <person name="Shao Z."/>
        </authorList>
    </citation>
    <scope>NUCLEOTIDE SEQUENCE [LARGE SCALE GENOMIC DNA]</scope>
    <source>
        <strain evidence="9 10">CIC4N-9</strain>
    </source>
</reference>
<name>A0A2U2CD97_9RHOB</name>
<dbReference type="UniPathway" id="UPA00219"/>
<dbReference type="PANTHER" id="PTHR38589:SF1">
    <property type="entry name" value="BLR0621 PROTEIN"/>
    <property type="match status" value="1"/>
</dbReference>
<dbReference type="GO" id="GO:0016740">
    <property type="term" value="F:transferase activity"/>
    <property type="evidence" value="ECO:0007669"/>
    <property type="project" value="UniProtKB-KW"/>
</dbReference>
<dbReference type="SUPFAM" id="SSF141523">
    <property type="entry name" value="L,D-transpeptidase catalytic domain-like"/>
    <property type="match status" value="1"/>
</dbReference>
<dbReference type="InterPro" id="IPR038063">
    <property type="entry name" value="Transpep_catalytic_dom"/>
</dbReference>
<comment type="caution">
    <text evidence="9">The sequence shown here is derived from an EMBL/GenBank/DDBJ whole genome shotgun (WGS) entry which is preliminary data.</text>
</comment>
<evidence type="ECO:0000313" key="9">
    <source>
        <dbReference type="EMBL" id="PWE29822.1"/>
    </source>
</evidence>
<dbReference type="AlphaFoldDB" id="A0A2U2CD97"/>
<keyword evidence="4 7" id="KW-0133">Cell shape</keyword>
<protein>
    <recommendedName>
        <fullName evidence="8">L,D-TPase catalytic domain-containing protein</fullName>
    </recommendedName>
</protein>
<dbReference type="GO" id="GO:0071555">
    <property type="term" value="P:cell wall organization"/>
    <property type="evidence" value="ECO:0007669"/>
    <property type="project" value="UniProtKB-UniRule"/>
</dbReference>
<evidence type="ECO:0000259" key="8">
    <source>
        <dbReference type="PROSITE" id="PS52029"/>
    </source>
</evidence>
<dbReference type="InterPro" id="IPR005490">
    <property type="entry name" value="LD_TPept_cat_dom"/>
</dbReference>
<accession>A0A2U2CD97</accession>
<dbReference type="GO" id="GO:0009252">
    <property type="term" value="P:peptidoglycan biosynthetic process"/>
    <property type="evidence" value="ECO:0007669"/>
    <property type="project" value="UniProtKB-UniPathway"/>
</dbReference>
<feature type="active site" description="Nucleophile" evidence="7">
    <location>
        <position position="142"/>
    </location>
</feature>
<feature type="active site" description="Proton donor/acceptor" evidence="7">
    <location>
        <position position="130"/>
    </location>
</feature>
<dbReference type="Proteomes" id="UP000244940">
    <property type="component" value="Unassembled WGS sequence"/>
</dbReference>
<dbReference type="EMBL" id="QEYD01000004">
    <property type="protein sequence ID" value="PWE29822.1"/>
    <property type="molecule type" value="Genomic_DNA"/>
</dbReference>
<dbReference type="PROSITE" id="PS52029">
    <property type="entry name" value="LD_TPASE"/>
    <property type="match status" value="1"/>
</dbReference>